<evidence type="ECO:0000313" key="4">
    <source>
        <dbReference type="Proteomes" id="UP000541444"/>
    </source>
</evidence>
<dbReference type="InterPro" id="IPR007608">
    <property type="entry name" value="Senescence_reg_S40"/>
</dbReference>
<dbReference type="AlphaFoldDB" id="A0A7J7L0R8"/>
<evidence type="ECO:0000256" key="2">
    <source>
        <dbReference type="SAM" id="MobiDB-lite"/>
    </source>
</evidence>
<comment type="similarity">
    <text evidence="1">Belongs to the senescence regulator S40 family.</text>
</comment>
<dbReference type="OrthoDB" id="1927868at2759"/>
<accession>A0A7J7L0R8</accession>
<dbReference type="EMBL" id="JACGCM010002755">
    <property type="protein sequence ID" value="KAF6136216.1"/>
    <property type="molecule type" value="Genomic_DNA"/>
</dbReference>
<organism evidence="3 4">
    <name type="scientific">Kingdonia uniflora</name>
    <dbReference type="NCBI Taxonomy" id="39325"/>
    <lineage>
        <taxon>Eukaryota</taxon>
        <taxon>Viridiplantae</taxon>
        <taxon>Streptophyta</taxon>
        <taxon>Embryophyta</taxon>
        <taxon>Tracheophyta</taxon>
        <taxon>Spermatophyta</taxon>
        <taxon>Magnoliopsida</taxon>
        <taxon>Ranunculales</taxon>
        <taxon>Circaeasteraceae</taxon>
        <taxon>Kingdonia</taxon>
    </lineage>
</organism>
<dbReference type="PANTHER" id="PTHR33083:SF123">
    <property type="entry name" value="EXPRESSED PROTEIN"/>
    <property type="match status" value="1"/>
</dbReference>
<evidence type="ECO:0000256" key="1">
    <source>
        <dbReference type="ARBA" id="ARBA00034773"/>
    </source>
</evidence>
<evidence type="ECO:0000313" key="3">
    <source>
        <dbReference type="EMBL" id="KAF6136216.1"/>
    </source>
</evidence>
<gene>
    <name evidence="3" type="ORF">GIB67_001625</name>
</gene>
<reference evidence="3 4" key="1">
    <citation type="journal article" date="2020" name="IScience">
        <title>Genome Sequencing of the Endangered Kingdonia uniflora (Circaeasteraceae, Ranunculales) Reveals Potential Mechanisms of Evolutionary Specialization.</title>
        <authorList>
            <person name="Sun Y."/>
            <person name="Deng T."/>
            <person name="Zhang A."/>
            <person name="Moore M.J."/>
            <person name="Landis J.B."/>
            <person name="Lin N."/>
            <person name="Zhang H."/>
            <person name="Zhang X."/>
            <person name="Huang J."/>
            <person name="Zhang X."/>
            <person name="Sun H."/>
            <person name="Wang H."/>
        </authorList>
    </citation>
    <scope>NUCLEOTIDE SEQUENCE [LARGE SCALE GENOMIC DNA]</scope>
    <source>
        <strain evidence="3">TB1705</strain>
        <tissue evidence="3">Leaf</tissue>
    </source>
</reference>
<dbReference type="Proteomes" id="UP000541444">
    <property type="component" value="Unassembled WGS sequence"/>
</dbReference>
<dbReference type="PANTHER" id="PTHR33083">
    <property type="entry name" value="EXPRESSED PROTEIN"/>
    <property type="match status" value="1"/>
</dbReference>
<dbReference type="GO" id="GO:0010150">
    <property type="term" value="P:leaf senescence"/>
    <property type="evidence" value="ECO:0007669"/>
    <property type="project" value="UniProtKB-ARBA"/>
</dbReference>
<sequence>MEEEMTSFHKNTNSSIRFLGLSPDSRHPHKLGLSDDHRPSVQRKPTEALVFPRSGASSHQSAPVNVPVWPKGVTSDRSKFKEDEDDDEMLPPHENVAKSMFEGVGRTLKGRDLRQVRNAIWHKTGFLD</sequence>
<keyword evidence="4" id="KW-1185">Reference proteome</keyword>
<protein>
    <recommendedName>
        <fullName evidence="5">Senescence regulator</fullName>
    </recommendedName>
</protein>
<evidence type="ECO:0008006" key="5">
    <source>
        <dbReference type="Google" id="ProtNLM"/>
    </source>
</evidence>
<name>A0A7J7L0R8_9MAGN</name>
<comment type="caution">
    <text evidence="3">The sequence shown here is derived from an EMBL/GenBank/DDBJ whole genome shotgun (WGS) entry which is preliminary data.</text>
</comment>
<feature type="region of interest" description="Disordered" evidence="2">
    <location>
        <begin position="1"/>
        <end position="92"/>
    </location>
</feature>
<proteinExistence type="inferred from homology"/>
<dbReference type="Pfam" id="PF04520">
    <property type="entry name" value="Senescence_reg"/>
    <property type="match status" value="1"/>
</dbReference>